<proteinExistence type="predicted"/>
<feature type="compositionally biased region" description="Basic and acidic residues" evidence="1">
    <location>
        <begin position="49"/>
        <end position="65"/>
    </location>
</feature>
<name>A0A7W9YI79_9ACTN</name>
<feature type="compositionally biased region" description="Basic and acidic residues" evidence="1">
    <location>
        <begin position="72"/>
        <end position="123"/>
    </location>
</feature>
<dbReference type="Proteomes" id="UP000546642">
    <property type="component" value="Unassembled WGS sequence"/>
</dbReference>
<dbReference type="EMBL" id="JACHDS010000001">
    <property type="protein sequence ID" value="MBB6172644.1"/>
    <property type="molecule type" value="Genomic_DNA"/>
</dbReference>
<feature type="compositionally biased region" description="Basic and acidic residues" evidence="1">
    <location>
        <begin position="158"/>
        <end position="168"/>
    </location>
</feature>
<organism evidence="2 3">
    <name type="scientific">Nocardiopsis mwathae</name>
    <dbReference type="NCBI Taxonomy" id="1472723"/>
    <lineage>
        <taxon>Bacteria</taxon>
        <taxon>Bacillati</taxon>
        <taxon>Actinomycetota</taxon>
        <taxon>Actinomycetes</taxon>
        <taxon>Streptosporangiales</taxon>
        <taxon>Nocardiopsidaceae</taxon>
        <taxon>Nocardiopsis</taxon>
    </lineage>
</organism>
<reference evidence="2 3" key="1">
    <citation type="submission" date="2020-08" db="EMBL/GenBank/DDBJ databases">
        <title>Sequencing the genomes of 1000 actinobacteria strains.</title>
        <authorList>
            <person name="Klenk H.-P."/>
        </authorList>
    </citation>
    <scope>NUCLEOTIDE SEQUENCE [LARGE SCALE GENOMIC DNA]</scope>
    <source>
        <strain evidence="2 3">DSM 46659</strain>
    </source>
</reference>
<feature type="region of interest" description="Disordered" evidence="1">
    <location>
        <begin position="37"/>
        <end position="168"/>
    </location>
</feature>
<keyword evidence="3" id="KW-1185">Reference proteome</keyword>
<gene>
    <name evidence="2" type="ORF">HNR23_002704</name>
</gene>
<comment type="caution">
    <text evidence="2">The sequence shown here is derived from an EMBL/GenBank/DDBJ whole genome shotgun (WGS) entry which is preliminary data.</text>
</comment>
<accession>A0A7W9YI79</accession>
<sequence length="168" mass="18262">MVDFVEPAEHGAPPTIVARHSDAAKGLLHIPVDIGQRSLLPPRGAAGRAAEREAHHDDDRRHEHGQQGQGNVHHEQDRHEDQDHENLAQQGEHEGDERRERLGVVGDPADHHAGGPGVEEGHVLPDGGVERVLPQLEHDVADEHPGDAFLQVGEDPGDDARDQQGTDQ</sequence>
<evidence type="ECO:0000313" key="2">
    <source>
        <dbReference type="EMBL" id="MBB6172644.1"/>
    </source>
</evidence>
<protein>
    <submittedName>
        <fullName evidence="2">Uncharacterized protein</fullName>
    </submittedName>
</protein>
<evidence type="ECO:0000313" key="3">
    <source>
        <dbReference type="Proteomes" id="UP000546642"/>
    </source>
</evidence>
<dbReference type="AlphaFoldDB" id="A0A7W9YI79"/>
<feature type="compositionally biased region" description="Basic and acidic residues" evidence="1">
    <location>
        <begin position="136"/>
        <end position="146"/>
    </location>
</feature>
<evidence type="ECO:0000256" key="1">
    <source>
        <dbReference type="SAM" id="MobiDB-lite"/>
    </source>
</evidence>